<dbReference type="Proteomes" id="UP000290909">
    <property type="component" value="Chromosome"/>
</dbReference>
<accession>A0A449BIX0</accession>
<sequence length="141" mass="16867">MEILAYKDFMLYVGKTIEYCQTIEHDIKWLYALMKNGDPLQNMNVISSWTLGNTVFELESLDNSDKNPSLGKKEYGLLKQITGERNYICHQIFRDFLYEPNFMESKAYYDACLRLLTFYKKIEKLQKQIEDFRLLYAKKRT</sequence>
<reference evidence="1 2" key="1">
    <citation type="submission" date="2019-01" db="EMBL/GenBank/DDBJ databases">
        <authorList>
            <consortium name="Pathogen Informatics"/>
        </authorList>
    </citation>
    <scope>NUCLEOTIDE SEQUENCE [LARGE SCALE GENOMIC DNA]</scope>
    <source>
        <strain evidence="1 2">NCTC10172</strain>
    </source>
</reference>
<keyword evidence="2" id="KW-1185">Reference proteome</keyword>
<dbReference type="KEGG" id="ahk:NCTC10172_00417"/>
<evidence type="ECO:0000313" key="2">
    <source>
        <dbReference type="Proteomes" id="UP000290909"/>
    </source>
</evidence>
<evidence type="ECO:0000313" key="1">
    <source>
        <dbReference type="EMBL" id="VEU82406.1"/>
    </source>
</evidence>
<name>A0A449BIX0_9MOLU</name>
<dbReference type="EMBL" id="LR215050">
    <property type="protein sequence ID" value="VEU82406.1"/>
    <property type="molecule type" value="Genomic_DNA"/>
</dbReference>
<protein>
    <submittedName>
        <fullName evidence="1">Uncharacterized protein</fullName>
    </submittedName>
</protein>
<gene>
    <name evidence="1" type="ORF">NCTC10172_00417</name>
</gene>
<dbReference type="AlphaFoldDB" id="A0A449BIX0"/>
<dbReference type="STRING" id="1408416.GCA_000702765_01001"/>
<proteinExistence type="predicted"/>
<dbReference type="RefSeq" id="WP_035369512.1">
    <property type="nucleotide sequence ID" value="NZ_LR215050.1"/>
</dbReference>
<organism evidence="1 2">
    <name type="scientific">Acholeplasma hippikon</name>
    <dbReference type="NCBI Taxonomy" id="264636"/>
    <lineage>
        <taxon>Bacteria</taxon>
        <taxon>Bacillati</taxon>
        <taxon>Mycoplasmatota</taxon>
        <taxon>Mollicutes</taxon>
        <taxon>Acholeplasmatales</taxon>
        <taxon>Acholeplasmataceae</taxon>
        <taxon>Acholeplasma</taxon>
    </lineage>
</organism>